<dbReference type="OrthoDB" id="155751at2157"/>
<evidence type="ECO:0000313" key="4">
    <source>
        <dbReference type="Proteomes" id="UP000258707"/>
    </source>
</evidence>
<dbReference type="Proteomes" id="UP000258707">
    <property type="component" value="Chromosome"/>
</dbReference>
<gene>
    <name evidence="1" type="ORF">AArc1_1004</name>
    <name evidence="2" type="ORF">AArcMg_2702</name>
</gene>
<organism evidence="1 4">
    <name type="scientific">Natrarchaeobaculum sulfurireducens</name>
    <dbReference type="NCBI Taxonomy" id="2044521"/>
    <lineage>
        <taxon>Archaea</taxon>
        <taxon>Methanobacteriati</taxon>
        <taxon>Methanobacteriota</taxon>
        <taxon>Stenosarchaea group</taxon>
        <taxon>Halobacteria</taxon>
        <taxon>Halobacteriales</taxon>
        <taxon>Natrialbaceae</taxon>
        <taxon>Natrarchaeobaculum</taxon>
    </lineage>
</organism>
<dbReference type="AlphaFoldDB" id="A0A346PCV0"/>
<sequence>MTELTIPPDADDDRTEALVREHVDVGDGVEVREAERTGGDDPAVTGEVTGIEAGHLEFDDQPLGGKSVWFDESRR</sequence>
<protein>
    <submittedName>
        <fullName evidence="1">Uncharacterized protein</fullName>
    </submittedName>
</protein>
<name>A0A346PCV0_9EURY</name>
<dbReference type="KEGG" id="nan:AArc1_1004"/>
<dbReference type="RefSeq" id="WP_117363530.1">
    <property type="nucleotide sequence ID" value="NZ_CP024047.1"/>
</dbReference>
<dbReference type="EMBL" id="CP027033">
    <property type="protein sequence ID" value="AXR82692.1"/>
    <property type="molecule type" value="Genomic_DNA"/>
</dbReference>
<reference evidence="4" key="1">
    <citation type="submission" date="2017-10" db="EMBL/GenBank/DDBJ databases">
        <title>Phenotypic and genomic properties of facultatively anaerobic sulfur-reducing natronoarchaea from hypersaline soda lakes.</title>
        <authorList>
            <person name="Sorokin D.Y."/>
            <person name="Kublanov I.V."/>
            <person name="Roman P."/>
            <person name="Sinninghe Damste J.S."/>
            <person name="Golyshin P.N."/>
            <person name="Rojo D."/>
            <person name="Ciordia S."/>
            <person name="Mena Md.C."/>
            <person name="Ferrer M."/>
            <person name="Messina E."/>
            <person name="Smedile F."/>
            <person name="La Spada G."/>
            <person name="La Cono V."/>
            <person name="Yakimov M.M."/>
        </authorList>
    </citation>
    <scope>NUCLEOTIDE SEQUENCE [LARGE SCALE GENOMIC DNA]</scope>
    <source>
        <strain evidence="4">AArc1</strain>
    </source>
</reference>
<evidence type="ECO:0000313" key="1">
    <source>
        <dbReference type="EMBL" id="AXR77345.1"/>
    </source>
</evidence>
<reference evidence="1" key="3">
    <citation type="journal article" date="2019" name="Int. J. Syst. Evol. Microbiol.">
        <title>Natronolimnobius sulfurireducens sp. nov. and Halalkaliarchaeum desulfuricum gen. nov., sp. nov., the first sulfur-respiring alkaliphilic haloarchaea from hypersaline alkaline lakes.</title>
        <authorList>
            <person name="Sorokin D.Y."/>
            <person name="Yakimov M."/>
            <person name="Messina E."/>
            <person name="Merkel A.Y."/>
            <person name="Bale N.J."/>
            <person name="Sinninghe Damste J.S."/>
        </authorList>
    </citation>
    <scope>NUCLEOTIDE SEQUENCE</scope>
    <source>
        <strain evidence="2">AArc-Mg</strain>
        <strain evidence="1">AArc1</strain>
    </source>
</reference>
<accession>A0A346PT47</accession>
<proteinExistence type="predicted"/>
<evidence type="ECO:0000313" key="3">
    <source>
        <dbReference type="Proteomes" id="UP000258613"/>
    </source>
</evidence>
<dbReference type="KEGG" id="nag:AArcMg_2702"/>
<keyword evidence="3" id="KW-1185">Reference proteome</keyword>
<dbReference type="GeneID" id="37643193"/>
<reference evidence="3" key="2">
    <citation type="submission" date="2018-02" db="EMBL/GenBank/DDBJ databases">
        <title>Phenotypic and genomic properties of facultatively anaerobic sulfur-reducing natronoarchaea from hypersaline soda lakes.</title>
        <authorList>
            <person name="Sorokin D.Y."/>
            <person name="Kublanov I.V."/>
            <person name="Roman P."/>
            <person name="Sinninghe Damste J.S."/>
            <person name="Golyshin P.N."/>
            <person name="Rojo D."/>
            <person name="Ciordia S."/>
            <person name="Mena M.D.C."/>
            <person name="Ferrer M."/>
            <person name="Messina E."/>
            <person name="Smedile F."/>
            <person name="La Spada G."/>
            <person name="La Cono V."/>
            <person name="Yakimov M.M."/>
        </authorList>
    </citation>
    <scope>NUCLEOTIDE SEQUENCE [LARGE SCALE GENOMIC DNA]</scope>
    <source>
        <strain evidence="3">AArc-Mg</strain>
    </source>
</reference>
<dbReference type="Proteomes" id="UP000258613">
    <property type="component" value="Chromosome"/>
</dbReference>
<evidence type="ECO:0000313" key="2">
    <source>
        <dbReference type="EMBL" id="AXR82692.1"/>
    </source>
</evidence>
<dbReference type="EMBL" id="CP024047">
    <property type="protein sequence ID" value="AXR77345.1"/>
    <property type="molecule type" value="Genomic_DNA"/>
</dbReference>
<accession>A0A346PCV0</accession>